<gene>
    <name evidence="2" type="ORF">RGQ30_05270</name>
</gene>
<dbReference type="EMBL" id="AP028947">
    <property type="protein sequence ID" value="BET25026.1"/>
    <property type="molecule type" value="Genomic_DNA"/>
</dbReference>
<dbReference type="Proteomes" id="UP001329151">
    <property type="component" value="Chromosome"/>
</dbReference>
<evidence type="ECO:0000313" key="2">
    <source>
        <dbReference type="EMBL" id="BET25026.1"/>
    </source>
</evidence>
<dbReference type="Pfam" id="PF13387">
    <property type="entry name" value="Lnb_N"/>
    <property type="match status" value="1"/>
</dbReference>
<accession>A0AA86JDT2</accession>
<evidence type="ECO:0000313" key="3">
    <source>
        <dbReference type="Proteomes" id="UP001329151"/>
    </source>
</evidence>
<keyword evidence="3" id="KW-1185">Reference proteome</keyword>
<sequence>MIRHFLLVVLIALGAFAAWWLLQKPSHDRPWADDVAELLHPEVQGDAVVLHNVRNFVWRTETDYTVRWDTRRYDLSTLQSADLVLSYWMGPAIAHTLVSFGFADGSYLTFSLEIRKEKGEEFSAWKGFFRQYEAILVAADEADIVRTRSNARGEDVYIYRLDIPPEQLKTLFLAYVERATELEKAPAFYNTLTSNCTTVVYEIAKQIVPDLPLDYRLLASGYFDEYAHEQGGLVKGFSLDELKQKGYIVPRAKAAQSGENFSEVIRRGVPGMH</sequence>
<dbReference type="InterPro" id="IPR025178">
    <property type="entry name" value="Lnb_N"/>
</dbReference>
<dbReference type="AlphaFoldDB" id="A0AA86JDT2"/>
<feature type="domain" description="Lnb N-terminal periplasmic" evidence="1">
    <location>
        <begin position="65"/>
        <end position="221"/>
    </location>
</feature>
<organism evidence="2 3">
    <name type="scientific">Limnobacter thiooxidans</name>
    <dbReference type="NCBI Taxonomy" id="131080"/>
    <lineage>
        <taxon>Bacteria</taxon>
        <taxon>Pseudomonadati</taxon>
        <taxon>Pseudomonadota</taxon>
        <taxon>Betaproteobacteria</taxon>
        <taxon>Burkholderiales</taxon>
        <taxon>Burkholderiaceae</taxon>
        <taxon>Limnobacter</taxon>
    </lineage>
</organism>
<dbReference type="KEGG" id="lto:RGQ30_05270"/>
<proteinExistence type="predicted"/>
<name>A0AA86JDT2_9BURK</name>
<evidence type="ECO:0000259" key="1">
    <source>
        <dbReference type="Pfam" id="PF13387"/>
    </source>
</evidence>
<reference evidence="2 3" key="1">
    <citation type="submission" date="2023-10" db="EMBL/GenBank/DDBJ databases">
        <title>Complete Genome Sequence of Limnobacter thiooxidans CS-K2T, Isolated from freshwater lake sediments in Bavaria, Germany.</title>
        <authorList>
            <person name="Naruki M."/>
            <person name="Watanabe A."/>
            <person name="Warashina T."/>
            <person name="Morita T."/>
            <person name="Arakawa K."/>
        </authorList>
    </citation>
    <scope>NUCLEOTIDE SEQUENCE [LARGE SCALE GENOMIC DNA]</scope>
    <source>
        <strain evidence="2 3">CS-K2</strain>
    </source>
</reference>
<protein>
    <recommendedName>
        <fullName evidence="1">Lnb N-terminal periplasmic domain-containing protein</fullName>
    </recommendedName>
</protein>
<dbReference type="RefSeq" id="WP_420915156.1">
    <property type="nucleotide sequence ID" value="NZ_AP028947.1"/>
</dbReference>